<dbReference type="GO" id="GO:0008270">
    <property type="term" value="F:zinc ion binding"/>
    <property type="evidence" value="ECO:0007669"/>
    <property type="project" value="UniProtKB-KW"/>
</dbReference>
<name>A0A9D4SF94_DERFA</name>
<comment type="caution">
    <text evidence="4">The sequence shown here is derived from an EMBL/GenBank/DDBJ whole genome shotgun (WGS) entry which is preliminary data.</text>
</comment>
<keyword evidence="1" id="KW-0862">Zinc</keyword>
<accession>A0A9D4SF94</accession>
<feature type="region of interest" description="Disordered" evidence="2">
    <location>
        <begin position="171"/>
        <end position="202"/>
    </location>
</feature>
<dbReference type="PROSITE" id="PS00028">
    <property type="entry name" value="ZINC_FINGER_C2H2_1"/>
    <property type="match status" value="1"/>
</dbReference>
<feature type="region of interest" description="Disordered" evidence="2">
    <location>
        <begin position="136"/>
        <end position="159"/>
    </location>
</feature>
<reference evidence="4" key="1">
    <citation type="submission" date="2020-06" db="EMBL/GenBank/DDBJ databases">
        <authorList>
            <person name="Ji K."/>
            <person name="Li J."/>
        </authorList>
    </citation>
    <scope>NUCLEOTIDE SEQUENCE</scope>
    <source>
        <strain evidence="4">JKM2019</strain>
        <tissue evidence="4">Whole body</tissue>
    </source>
</reference>
<feature type="compositionally biased region" description="Basic and acidic residues" evidence="2">
    <location>
        <begin position="187"/>
        <end position="196"/>
    </location>
</feature>
<dbReference type="OrthoDB" id="10510094at2759"/>
<dbReference type="PROSITE" id="PS50157">
    <property type="entry name" value="ZINC_FINGER_C2H2_2"/>
    <property type="match status" value="1"/>
</dbReference>
<dbReference type="AlphaFoldDB" id="A0A9D4SF94"/>
<dbReference type="EMBL" id="SDOV01000007">
    <property type="protein sequence ID" value="KAH7639877.1"/>
    <property type="molecule type" value="Genomic_DNA"/>
</dbReference>
<reference evidence="4" key="2">
    <citation type="journal article" date="2021" name="World Allergy Organ. J.">
        <title>Chromosome-level assembly of Dermatophagoides farinae genome and transcriptome reveals two novel allergens Der f 37 and Der f 39.</title>
        <authorList>
            <person name="Chen J."/>
            <person name="Cai Z."/>
            <person name="Fan D."/>
            <person name="Hu J."/>
            <person name="Hou Y."/>
            <person name="He Y."/>
            <person name="Zhang Z."/>
            <person name="Zhao Z."/>
            <person name="Gao P."/>
            <person name="Hu W."/>
            <person name="Sun J."/>
            <person name="Li J."/>
            <person name="Ji K."/>
        </authorList>
    </citation>
    <scope>NUCLEOTIDE SEQUENCE</scope>
    <source>
        <strain evidence="4">JKM2019</strain>
    </source>
</reference>
<gene>
    <name evidence="4" type="ORF">HUG17_3910</name>
</gene>
<keyword evidence="1" id="KW-0863">Zinc-finger</keyword>
<sequence>MESVVIQLFEQLLVLSQQRINDWSKIDQLQGLWNTYRLSCLDPSYDGLELFLHEFQSKIDELDEQLKNGEQIESLSMLDKIIEKLNLDIDDSDEKIRLTMQNCQMDKLVRKKIIRFLKQKYKSSNFTIDNETSTMSTTTTIDGQESETQITPNPSAPPLTTTIEIVESNPIVQMDSPPPSPLAITDHQPDNSDRPNRNGNRSCIKRQRFYQGKHQYRCKYCNRSFRSNQKRLDHYRSKHQHLI</sequence>
<evidence type="ECO:0000313" key="4">
    <source>
        <dbReference type="EMBL" id="KAH7639877.1"/>
    </source>
</evidence>
<feature type="compositionally biased region" description="Polar residues" evidence="2">
    <location>
        <begin position="141"/>
        <end position="159"/>
    </location>
</feature>
<organism evidence="4">
    <name type="scientific">Dermatophagoides farinae</name>
    <name type="common">American house dust mite</name>
    <dbReference type="NCBI Taxonomy" id="6954"/>
    <lineage>
        <taxon>Eukaryota</taxon>
        <taxon>Metazoa</taxon>
        <taxon>Ecdysozoa</taxon>
        <taxon>Arthropoda</taxon>
        <taxon>Chelicerata</taxon>
        <taxon>Arachnida</taxon>
        <taxon>Acari</taxon>
        <taxon>Acariformes</taxon>
        <taxon>Sarcoptiformes</taxon>
        <taxon>Astigmata</taxon>
        <taxon>Psoroptidia</taxon>
        <taxon>Analgoidea</taxon>
        <taxon>Pyroglyphidae</taxon>
        <taxon>Dermatophagoidinae</taxon>
        <taxon>Dermatophagoides</taxon>
    </lineage>
</organism>
<evidence type="ECO:0000259" key="3">
    <source>
        <dbReference type="PROSITE" id="PS50157"/>
    </source>
</evidence>
<dbReference type="Proteomes" id="UP000828236">
    <property type="component" value="Unassembled WGS sequence"/>
</dbReference>
<dbReference type="InterPro" id="IPR013087">
    <property type="entry name" value="Znf_C2H2_type"/>
</dbReference>
<evidence type="ECO:0000256" key="2">
    <source>
        <dbReference type="SAM" id="MobiDB-lite"/>
    </source>
</evidence>
<protein>
    <recommendedName>
        <fullName evidence="3">C2H2-type domain-containing protein</fullName>
    </recommendedName>
</protein>
<feature type="domain" description="C2H2-type" evidence="3">
    <location>
        <begin position="216"/>
        <end position="239"/>
    </location>
</feature>
<keyword evidence="1" id="KW-0479">Metal-binding</keyword>
<proteinExistence type="predicted"/>
<evidence type="ECO:0000256" key="1">
    <source>
        <dbReference type="PROSITE-ProRule" id="PRU00042"/>
    </source>
</evidence>